<dbReference type="EC" id="6.4.1.4" evidence="3"/>
<evidence type="ECO:0000256" key="6">
    <source>
        <dbReference type="ARBA" id="ARBA00031404"/>
    </source>
</evidence>
<evidence type="ECO:0000259" key="8">
    <source>
        <dbReference type="PROSITE" id="PS50980"/>
    </source>
</evidence>
<comment type="pathway">
    <text evidence="2">Amino-acid degradation; L-leucine degradation; (S)-3-hydroxy-3-methylglutaryl-CoA from 3-isovaleryl-CoA: step 2/3.</text>
</comment>
<dbReference type="PROSITE" id="PS50989">
    <property type="entry name" value="COA_CT_CTER"/>
    <property type="match status" value="1"/>
</dbReference>
<proteinExistence type="inferred from homology"/>
<comment type="catalytic activity">
    <reaction evidence="7">
        <text>3-methylbut-2-enoyl-CoA + hydrogencarbonate + ATP = 3-methyl-(2E)-glutaconyl-CoA + ADP + phosphate + H(+)</text>
        <dbReference type="Rhea" id="RHEA:13589"/>
        <dbReference type="ChEBI" id="CHEBI:15378"/>
        <dbReference type="ChEBI" id="CHEBI:17544"/>
        <dbReference type="ChEBI" id="CHEBI:30616"/>
        <dbReference type="ChEBI" id="CHEBI:43474"/>
        <dbReference type="ChEBI" id="CHEBI:57344"/>
        <dbReference type="ChEBI" id="CHEBI:57346"/>
        <dbReference type="ChEBI" id="CHEBI:456216"/>
        <dbReference type="EC" id="6.4.1.4"/>
    </reaction>
</comment>
<dbReference type="FunFam" id="3.90.226.10:FF:000004">
    <property type="entry name" value="Methylcrotonoyl-CoA carboxylase beta chain"/>
    <property type="match status" value="1"/>
</dbReference>
<reference evidence="10" key="1">
    <citation type="submission" date="2021-03" db="EMBL/GenBank/DDBJ databases">
        <title>Chromosome level genome of the anhydrobiotic midge Polypedilum vanderplanki.</title>
        <authorList>
            <person name="Yoshida Y."/>
            <person name="Kikawada T."/>
            <person name="Gusev O."/>
        </authorList>
    </citation>
    <scope>NUCLEOTIDE SEQUENCE</scope>
    <source>
        <strain evidence="10">NIAS01</strain>
        <tissue evidence="10">Whole body or cell culture</tissue>
    </source>
</reference>
<dbReference type="Pfam" id="PF01039">
    <property type="entry name" value="Carboxyl_trans"/>
    <property type="match status" value="1"/>
</dbReference>
<comment type="caution">
    <text evidence="10">The sequence shown here is derived from an EMBL/GenBank/DDBJ whole genome shotgun (WGS) entry which is preliminary data.</text>
</comment>
<gene>
    <name evidence="10" type="ORF">PVAND_016282</name>
</gene>
<accession>A0A9J6BFS4</accession>
<dbReference type="PANTHER" id="PTHR22855:SF13">
    <property type="entry name" value="METHYLCROTONOYL-COA CARBOXYLASE BETA CHAIN, MITOCHONDRIAL"/>
    <property type="match status" value="1"/>
</dbReference>
<dbReference type="InterPro" id="IPR045190">
    <property type="entry name" value="MCCB/AccD1-like"/>
</dbReference>
<dbReference type="GO" id="GO:0004485">
    <property type="term" value="F:methylcrotonoyl-CoA carboxylase activity"/>
    <property type="evidence" value="ECO:0007669"/>
    <property type="project" value="UniProtKB-EC"/>
</dbReference>
<dbReference type="Proteomes" id="UP001107558">
    <property type="component" value="Chromosome 4"/>
</dbReference>
<dbReference type="SUPFAM" id="SSF52096">
    <property type="entry name" value="ClpP/crotonase"/>
    <property type="match status" value="2"/>
</dbReference>
<protein>
    <recommendedName>
        <fullName evidence="3">methylcrotonoyl-CoA carboxylase</fullName>
        <ecNumber evidence="3">6.4.1.4</ecNumber>
    </recommendedName>
    <alternativeName>
        <fullName evidence="6">3-methylcrotonyl-CoA carboxylase 2</fullName>
    </alternativeName>
    <alternativeName>
        <fullName evidence="4">3-methylcrotonyl-CoA carboxylase non-biotin-containing subunit</fullName>
    </alternativeName>
    <alternativeName>
        <fullName evidence="5">3-methylcrotonyl-CoA:carbon dioxide ligase subunit beta</fullName>
    </alternativeName>
</protein>
<keyword evidence="11" id="KW-1185">Reference proteome</keyword>
<dbReference type="InterPro" id="IPR011762">
    <property type="entry name" value="COA_CT_N"/>
</dbReference>
<sequence>MFKNLFILKPKIQLKFVKNFHINDTNIIKTKVDRNSSEFKENFASLQSLVDELNEITQKTLTPDLAAIKKSQASKKLLVRDRVNRLLDPGTAFLELSQLAAYNLYGKEDIKSAGFITGIGKVCGQLTMITANDSSIKGGSMYPVTVKKHLRAQEIAQENRLPCIYLVDSAGANLMRQAEFFVEGGRIFYNQAVMSSMGIPQVVVVMGSCTAGGAYVPTMSDENIIVKEQGTLFLGGPPLVKAALGEIVTAEELGGADLHCRVSGCSDHYALDDEHALYMARQIMANLNKKTTNNYNDNLKFNYRLKEPSVEIEEPLYDPTELYGIVNSSLTKNFDIREVIARIVDGSKFQEFKKFYGDTLVCGFAKLYGTTIGIVGNNGVLFSESALKGAHFIQLCSQRGIPLLFLQNITGFMVGREAESQGIAKNGAKMVNAVATARVPKLTVIVGGSYGAGNYGMCGRAYSPRFLYMWPNSRISVMGGAQAAGVIAQITKDQFKRSGKEWTKEIEDKIKEPLIKQFEAESSAYYSTARLWDDGIIDPKDTRKVLGLSLAAALNAPIEESKHGVFRM</sequence>
<evidence type="ECO:0000256" key="5">
    <source>
        <dbReference type="ARBA" id="ARBA00031237"/>
    </source>
</evidence>
<comment type="similarity">
    <text evidence="1">Belongs to the AccD/PCCB family.</text>
</comment>
<evidence type="ECO:0000256" key="4">
    <source>
        <dbReference type="ARBA" id="ARBA00031109"/>
    </source>
</evidence>
<evidence type="ECO:0000256" key="7">
    <source>
        <dbReference type="ARBA" id="ARBA00052347"/>
    </source>
</evidence>
<evidence type="ECO:0000256" key="1">
    <source>
        <dbReference type="ARBA" id="ARBA00006102"/>
    </source>
</evidence>
<dbReference type="GO" id="GO:1905202">
    <property type="term" value="C:methylcrotonoyl-CoA carboxylase complex"/>
    <property type="evidence" value="ECO:0007669"/>
    <property type="project" value="TreeGrafter"/>
</dbReference>
<dbReference type="InterPro" id="IPR034733">
    <property type="entry name" value="AcCoA_carboxyl_beta"/>
</dbReference>
<dbReference type="PANTHER" id="PTHR22855">
    <property type="entry name" value="ACETYL, PROPIONYL, PYRUVATE, AND GLUTACONYL CARBOXYLASE-RELATED"/>
    <property type="match status" value="1"/>
</dbReference>
<evidence type="ECO:0000313" key="11">
    <source>
        <dbReference type="Proteomes" id="UP001107558"/>
    </source>
</evidence>
<evidence type="ECO:0000259" key="9">
    <source>
        <dbReference type="PROSITE" id="PS50989"/>
    </source>
</evidence>
<dbReference type="InterPro" id="IPR011763">
    <property type="entry name" value="COA_CT_C"/>
</dbReference>
<dbReference type="AlphaFoldDB" id="A0A9J6BFS4"/>
<dbReference type="PROSITE" id="PS50980">
    <property type="entry name" value="COA_CT_NTER"/>
    <property type="match status" value="1"/>
</dbReference>
<name>A0A9J6BFS4_POLVA</name>
<organism evidence="10 11">
    <name type="scientific">Polypedilum vanderplanki</name>
    <name type="common">Sleeping chironomid midge</name>
    <dbReference type="NCBI Taxonomy" id="319348"/>
    <lineage>
        <taxon>Eukaryota</taxon>
        <taxon>Metazoa</taxon>
        <taxon>Ecdysozoa</taxon>
        <taxon>Arthropoda</taxon>
        <taxon>Hexapoda</taxon>
        <taxon>Insecta</taxon>
        <taxon>Pterygota</taxon>
        <taxon>Neoptera</taxon>
        <taxon>Endopterygota</taxon>
        <taxon>Diptera</taxon>
        <taxon>Nematocera</taxon>
        <taxon>Chironomoidea</taxon>
        <taxon>Chironomidae</taxon>
        <taxon>Chironominae</taxon>
        <taxon>Polypedilum</taxon>
        <taxon>Polypedilum</taxon>
    </lineage>
</organism>
<dbReference type="FunFam" id="3.90.226.10:FF:000046">
    <property type="entry name" value="Geranyl-CoA carboxylase beta subunit"/>
    <property type="match status" value="1"/>
</dbReference>
<feature type="domain" description="CoA carboxyltransferase N-terminal" evidence="8">
    <location>
        <begin position="46"/>
        <end position="299"/>
    </location>
</feature>
<dbReference type="GO" id="GO:0006552">
    <property type="term" value="P:L-leucine catabolic process"/>
    <property type="evidence" value="ECO:0007669"/>
    <property type="project" value="TreeGrafter"/>
</dbReference>
<evidence type="ECO:0000256" key="3">
    <source>
        <dbReference type="ARBA" id="ARBA00026116"/>
    </source>
</evidence>
<feature type="domain" description="CoA carboxyltransferase C-terminal" evidence="9">
    <location>
        <begin position="311"/>
        <end position="560"/>
    </location>
</feature>
<dbReference type="GO" id="GO:0005739">
    <property type="term" value="C:mitochondrion"/>
    <property type="evidence" value="ECO:0007669"/>
    <property type="project" value="TreeGrafter"/>
</dbReference>
<dbReference type="EMBL" id="JADBJN010000004">
    <property type="protein sequence ID" value="KAG5668339.1"/>
    <property type="molecule type" value="Genomic_DNA"/>
</dbReference>
<dbReference type="Gene3D" id="3.90.226.10">
    <property type="entry name" value="2-enoyl-CoA Hydratase, Chain A, domain 1"/>
    <property type="match status" value="2"/>
</dbReference>
<evidence type="ECO:0000313" key="10">
    <source>
        <dbReference type="EMBL" id="KAG5668339.1"/>
    </source>
</evidence>
<evidence type="ECO:0000256" key="2">
    <source>
        <dbReference type="ARBA" id="ARBA00025711"/>
    </source>
</evidence>
<dbReference type="OrthoDB" id="439921at2759"/>
<dbReference type="InterPro" id="IPR029045">
    <property type="entry name" value="ClpP/crotonase-like_dom_sf"/>
</dbReference>